<keyword evidence="3 13" id="KW-0489">Methyltransferase</keyword>
<proteinExistence type="predicted"/>
<evidence type="ECO:0000256" key="3">
    <source>
        <dbReference type="ARBA" id="ARBA00022603"/>
    </source>
</evidence>
<reference evidence="13 14" key="1">
    <citation type="submission" date="2018-11" db="EMBL/GenBank/DDBJ databases">
        <title>Genome assembly of Steccherinum ochraceum LE-BIN_3174, the white-rot fungus of the Steccherinaceae family (The Residual Polyporoid clade, Polyporales, Basidiomycota).</title>
        <authorList>
            <person name="Fedorova T.V."/>
            <person name="Glazunova O.A."/>
            <person name="Landesman E.O."/>
            <person name="Moiseenko K.V."/>
            <person name="Psurtseva N.V."/>
            <person name="Savinova O.S."/>
            <person name="Shakhova N.V."/>
            <person name="Tyazhelova T.V."/>
            <person name="Vasina D.V."/>
        </authorList>
    </citation>
    <scope>NUCLEOTIDE SEQUENCE [LARGE SCALE GENOMIC DNA]</scope>
    <source>
        <strain evidence="13 14">LE-BIN_3174</strain>
    </source>
</reference>
<sequence length="151" mass="17454">MLQNVSNWLRPGGVFVGTVPNGAQLLDNLEALPSNASELSFGNSVYKIRFDQRSHRGVYGHRYWFFLKDAVDDVPEYIVHWDHFVSTAAEYGLHPKYMKEFHEVFADNQEHSDFGPLLERMRVVDANGESQMDEDQWEAANIYIAFALEKR</sequence>
<dbReference type="InterPro" id="IPR004971">
    <property type="entry name" value="mRNA_G-N7_MeTrfase_dom"/>
</dbReference>
<evidence type="ECO:0000259" key="12">
    <source>
        <dbReference type="PROSITE" id="PS51562"/>
    </source>
</evidence>
<dbReference type="GO" id="GO:0005634">
    <property type="term" value="C:nucleus"/>
    <property type="evidence" value="ECO:0007669"/>
    <property type="project" value="TreeGrafter"/>
</dbReference>
<dbReference type="STRING" id="92696.A0A4R0R5E0"/>
<gene>
    <name evidence="13" type="primary">ABD1_1</name>
    <name evidence="13" type="ORF">EIP91_006635</name>
</gene>
<dbReference type="Pfam" id="PF03291">
    <property type="entry name" value="mRNA_G-N7_MeTrfase"/>
    <property type="match status" value="1"/>
</dbReference>
<dbReference type="Gene3D" id="3.40.50.150">
    <property type="entry name" value="Vaccinia Virus protein VP39"/>
    <property type="match status" value="1"/>
</dbReference>
<evidence type="ECO:0000256" key="6">
    <source>
        <dbReference type="ARBA" id="ARBA00022884"/>
    </source>
</evidence>
<evidence type="ECO:0000313" key="13">
    <source>
        <dbReference type="EMBL" id="TCD62621.1"/>
    </source>
</evidence>
<dbReference type="EMBL" id="RWJN01000357">
    <property type="protein sequence ID" value="TCD62621.1"/>
    <property type="molecule type" value="Genomic_DNA"/>
</dbReference>
<dbReference type="EC" id="2.1.1.56" evidence="2"/>
<dbReference type="OrthoDB" id="10248867at2759"/>
<dbReference type="PANTHER" id="PTHR12189:SF2">
    <property type="entry name" value="MRNA CAP GUANINE-N7 METHYLTRANSFERASE"/>
    <property type="match status" value="1"/>
</dbReference>
<keyword evidence="7" id="KW-0506">mRNA capping</keyword>
<comment type="caution">
    <text evidence="13">The sequence shown here is derived from an EMBL/GenBank/DDBJ whole genome shotgun (WGS) entry which is preliminary data.</text>
</comment>
<dbReference type="GO" id="GO:0004482">
    <property type="term" value="F:mRNA 5'-cap (guanine-N7-)-methyltransferase activity"/>
    <property type="evidence" value="ECO:0007669"/>
    <property type="project" value="UniProtKB-EC"/>
</dbReference>
<dbReference type="Proteomes" id="UP000292702">
    <property type="component" value="Unassembled WGS sequence"/>
</dbReference>
<comment type="catalytic activity">
    <reaction evidence="10">
        <text>a 5'-end (5'-triphosphoguanosine)-ribonucleoside in mRNA + S-adenosyl-L-methionine = a 5'-end (N(7)-methyl 5'-triphosphoguanosine)-ribonucleoside in mRNA + S-adenosyl-L-homocysteine</text>
        <dbReference type="Rhea" id="RHEA:67008"/>
        <dbReference type="Rhea" id="RHEA-COMP:17166"/>
        <dbReference type="Rhea" id="RHEA-COMP:17167"/>
        <dbReference type="ChEBI" id="CHEBI:57856"/>
        <dbReference type="ChEBI" id="CHEBI:59789"/>
        <dbReference type="ChEBI" id="CHEBI:156461"/>
        <dbReference type="ChEBI" id="CHEBI:167617"/>
        <dbReference type="EC" id="2.1.1.56"/>
    </reaction>
</comment>
<evidence type="ECO:0000256" key="9">
    <source>
        <dbReference type="ARBA" id="ARBA00033387"/>
    </source>
</evidence>
<protein>
    <recommendedName>
        <fullName evidence="11">mRNA cap guanine-N(7) methyltransferase</fullName>
        <ecNumber evidence="2">2.1.1.56</ecNumber>
    </recommendedName>
    <alternativeName>
        <fullName evidence="8">mRNA (guanine-N(7))-methyltransferase</fullName>
    </alternativeName>
    <alternativeName>
        <fullName evidence="9">mRNA cap methyltransferase</fullName>
    </alternativeName>
</protein>
<name>A0A4R0R5E0_9APHY</name>
<evidence type="ECO:0000256" key="1">
    <source>
        <dbReference type="ARBA" id="ARBA00003378"/>
    </source>
</evidence>
<dbReference type="InterPro" id="IPR029063">
    <property type="entry name" value="SAM-dependent_MTases_sf"/>
</dbReference>
<evidence type="ECO:0000256" key="7">
    <source>
        <dbReference type="ARBA" id="ARBA00023042"/>
    </source>
</evidence>
<dbReference type="PANTHER" id="PTHR12189">
    <property type="entry name" value="MRNA GUANINE-7- METHYLTRANSFERASE"/>
    <property type="match status" value="1"/>
</dbReference>
<accession>A0A4R0R5E0</accession>
<organism evidence="13 14">
    <name type="scientific">Steccherinum ochraceum</name>
    <dbReference type="NCBI Taxonomy" id="92696"/>
    <lineage>
        <taxon>Eukaryota</taxon>
        <taxon>Fungi</taxon>
        <taxon>Dikarya</taxon>
        <taxon>Basidiomycota</taxon>
        <taxon>Agaricomycotina</taxon>
        <taxon>Agaricomycetes</taxon>
        <taxon>Polyporales</taxon>
        <taxon>Steccherinaceae</taxon>
        <taxon>Steccherinum</taxon>
    </lineage>
</organism>
<dbReference type="PROSITE" id="PS51562">
    <property type="entry name" value="RNA_CAP0_MT"/>
    <property type="match status" value="1"/>
</dbReference>
<evidence type="ECO:0000256" key="10">
    <source>
        <dbReference type="ARBA" id="ARBA00044712"/>
    </source>
</evidence>
<dbReference type="AlphaFoldDB" id="A0A4R0R5E0"/>
<dbReference type="SUPFAM" id="SSF53335">
    <property type="entry name" value="S-adenosyl-L-methionine-dependent methyltransferases"/>
    <property type="match status" value="1"/>
</dbReference>
<evidence type="ECO:0000256" key="11">
    <source>
        <dbReference type="ARBA" id="ARBA00049739"/>
    </source>
</evidence>
<comment type="function">
    <text evidence="1">Responsible for methylating the 5'-cap structure of mRNAs.</text>
</comment>
<evidence type="ECO:0000256" key="8">
    <source>
        <dbReference type="ARBA" id="ARBA00032772"/>
    </source>
</evidence>
<keyword evidence="4 13" id="KW-0808">Transferase</keyword>
<evidence type="ECO:0000256" key="2">
    <source>
        <dbReference type="ARBA" id="ARBA00011926"/>
    </source>
</evidence>
<feature type="domain" description="MRNA cap 0 methyltransferase" evidence="12">
    <location>
        <begin position="1"/>
        <end position="151"/>
    </location>
</feature>
<keyword evidence="5" id="KW-0949">S-adenosyl-L-methionine</keyword>
<evidence type="ECO:0000313" key="14">
    <source>
        <dbReference type="Proteomes" id="UP000292702"/>
    </source>
</evidence>
<keyword evidence="14" id="KW-1185">Reference proteome</keyword>
<dbReference type="GO" id="GO:0003723">
    <property type="term" value="F:RNA binding"/>
    <property type="evidence" value="ECO:0007669"/>
    <property type="project" value="UniProtKB-KW"/>
</dbReference>
<keyword evidence="6" id="KW-0694">RNA-binding</keyword>
<evidence type="ECO:0000256" key="4">
    <source>
        <dbReference type="ARBA" id="ARBA00022679"/>
    </source>
</evidence>
<dbReference type="InterPro" id="IPR039753">
    <property type="entry name" value="RG7MT1"/>
</dbReference>
<keyword evidence="7" id="KW-0507">mRNA processing</keyword>
<evidence type="ECO:0000256" key="5">
    <source>
        <dbReference type="ARBA" id="ARBA00022691"/>
    </source>
</evidence>